<dbReference type="Gene3D" id="1.10.287.110">
    <property type="entry name" value="DnaJ domain"/>
    <property type="match status" value="1"/>
</dbReference>
<dbReference type="Gene3D" id="3.80.10.10">
    <property type="entry name" value="Ribonuclease Inhibitor"/>
    <property type="match status" value="1"/>
</dbReference>
<sequence>MPAPQVHRDADGRPDFMVVLGVAPPYVEDDVREAYFQKAKFLHPDRGGDPHEFSALHEAFEQAKQYLEFKRDSRGWIAKQMDGYLQSRELADKLVSFGAQVETNAVDWLQRSFGDFADLTEAITAVRLENSNQAERMLNEMVKNAEALAKLVRLELPGCQVSDQGVLRCEVFQQLQHMDLSRTPVTKTALAIVDRLPNLESLELLGSKVWWWSRRRVAAELQRRREEKPAILR</sequence>
<keyword evidence="3" id="KW-1185">Reference proteome</keyword>
<dbReference type="RefSeq" id="WP_146451773.1">
    <property type="nucleotide sequence ID" value="NZ_SJPS01000005.1"/>
</dbReference>
<dbReference type="OrthoDB" id="268412at2"/>
<dbReference type="PROSITE" id="PS50076">
    <property type="entry name" value="DNAJ_2"/>
    <property type="match status" value="1"/>
</dbReference>
<evidence type="ECO:0000313" key="3">
    <source>
        <dbReference type="Proteomes" id="UP000318437"/>
    </source>
</evidence>
<accession>A0A5C6CJJ5</accession>
<organism evidence="2 3">
    <name type="scientific">Bythopirellula polymerisocia</name>
    <dbReference type="NCBI Taxonomy" id="2528003"/>
    <lineage>
        <taxon>Bacteria</taxon>
        <taxon>Pseudomonadati</taxon>
        <taxon>Planctomycetota</taxon>
        <taxon>Planctomycetia</taxon>
        <taxon>Pirellulales</taxon>
        <taxon>Lacipirellulaceae</taxon>
        <taxon>Bythopirellula</taxon>
    </lineage>
</organism>
<dbReference type="SUPFAM" id="SSF46565">
    <property type="entry name" value="Chaperone J-domain"/>
    <property type="match status" value="1"/>
</dbReference>
<evidence type="ECO:0000259" key="1">
    <source>
        <dbReference type="PROSITE" id="PS50076"/>
    </source>
</evidence>
<dbReference type="CDD" id="cd06257">
    <property type="entry name" value="DnaJ"/>
    <property type="match status" value="1"/>
</dbReference>
<protein>
    <submittedName>
        <fullName evidence="2">DnaJ domain protein</fullName>
    </submittedName>
</protein>
<name>A0A5C6CJJ5_9BACT</name>
<dbReference type="AlphaFoldDB" id="A0A5C6CJJ5"/>
<feature type="domain" description="J" evidence="1">
    <location>
        <begin position="15"/>
        <end position="85"/>
    </location>
</feature>
<dbReference type="InterPro" id="IPR032675">
    <property type="entry name" value="LRR_dom_sf"/>
</dbReference>
<dbReference type="InterPro" id="IPR036869">
    <property type="entry name" value="J_dom_sf"/>
</dbReference>
<dbReference type="Proteomes" id="UP000318437">
    <property type="component" value="Unassembled WGS sequence"/>
</dbReference>
<reference evidence="2 3" key="1">
    <citation type="submission" date="2019-02" db="EMBL/GenBank/DDBJ databases">
        <title>Deep-cultivation of Planctomycetes and their phenomic and genomic characterization uncovers novel biology.</title>
        <authorList>
            <person name="Wiegand S."/>
            <person name="Jogler M."/>
            <person name="Boedeker C."/>
            <person name="Pinto D."/>
            <person name="Vollmers J."/>
            <person name="Rivas-Marin E."/>
            <person name="Kohn T."/>
            <person name="Peeters S.H."/>
            <person name="Heuer A."/>
            <person name="Rast P."/>
            <person name="Oberbeckmann S."/>
            <person name="Bunk B."/>
            <person name="Jeske O."/>
            <person name="Meyerdierks A."/>
            <person name="Storesund J.E."/>
            <person name="Kallscheuer N."/>
            <person name="Luecker S."/>
            <person name="Lage O.M."/>
            <person name="Pohl T."/>
            <person name="Merkel B.J."/>
            <person name="Hornburger P."/>
            <person name="Mueller R.-W."/>
            <person name="Bruemmer F."/>
            <person name="Labrenz M."/>
            <person name="Spormann A.M."/>
            <person name="Op Den Camp H."/>
            <person name="Overmann J."/>
            <person name="Amann R."/>
            <person name="Jetten M.S.M."/>
            <person name="Mascher T."/>
            <person name="Medema M.H."/>
            <person name="Devos D.P."/>
            <person name="Kaster A.-K."/>
            <person name="Ovreas L."/>
            <person name="Rohde M."/>
            <person name="Galperin M.Y."/>
            <person name="Jogler C."/>
        </authorList>
    </citation>
    <scope>NUCLEOTIDE SEQUENCE [LARGE SCALE GENOMIC DNA]</scope>
    <source>
        <strain evidence="2 3">Pla144</strain>
    </source>
</reference>
<gene>
    <name evidence="2" type="ORF">Pla144_34160</name>
</gene>
<proteinExistence type="predicted"/>
<dbReference type="InterPro" id="IPR001623">
    <property type="entry name" value="DnaJ_domain"/>
</dbReference>
<comment type="caution">
    <text evidence="2">The sequence shown here is derived from an EMBL/GenBank/DDBJ whole genome shotgun (WGS) entry which is preliminary data.</text>
</comment>
<dbReference type="EMBL" id="SJPS01000005">
    <property type="protein sequence ID" value="TWU24532.1"/>
    <property type="molecule type" value="Genomic_DNA"/>
</dbReference>
<evidence type="ECO:0000313" key="2">
    <source>
        <dbReference type="EMBL" id="TWU24532.1"/>
    </source>
</evidence>
<dbReference type="SUPFAM" id="SSF52047">
    <property type="entry name" value="RNI-like"/>
    <property type="match status" value="1"/>
</dbReference>